<proteinExistence type="predicted"/>
<dbReference type="Proteomes" id="UP001597097">
    <property type="component" value="Unassembled WGS sequence"/>
</dbReference>
<organism evidence="1 2">
    <name type="scientific">Nonomuraea guangzhouensis</name>
    <dbReference type="NCBI Taxonomy" id="1291555"/>
    <lineage>
        <taxon>Bacteria</taxon>
        <taxon>Bacillati</taxon>
        <taxon>Actinomycetota</taxon>
        <taxon>Actinomycetes</taxon>
        <taxon>Streptosporangiales</taxon>
        <taxon>Streptosporangiaceae</taxon>
        <taxon>Nonomuraea</taxon>
    </lineage>
</organism>
<gene>
    <name evidence="1" type="ORF">ACFSJ0_58815</name>
</gene>
<sequence>MNLRRLFHRHRWTAKSVAHGEYAIVPGLATIVLSVCECGEHRTETINGHWPANLFLPPANQGD</sequence>
<reference evidence="2" key="1">
    <citation type="journal article" date="2019" name="Int. J. Syst. Evol. Microbiol.">
        <title>The Global Catalogue of Microorganisms (GCM) 10K type strain sequencing project: providing services to taxonomists for standard genome sequencing and annotation.</title>
        <authorList>
            <consortium name="The Broad Institute Genomics Platform"/>
            <consortium name="The Broad Institute Genome Sequencing Center for Infectious Disease"/>
            <person name="Wu L."/>
            <person name="Ma J."/>
        </authorList>
    </citation>
    <scope>NUCLEOTIDE SEQUENCE [LARGE SCALE GENOMIC DNA]</scope>
    <source>
        <strain evidence="2">CGMCC 1.15399</strain>
    </source>
</reference>
<accession>A0ABW4GW39</accession>
<evidence type="ECO:0000313" key="1">
    <source>
        <dbReference type="EMBL" id="MFD1546987.1"/>
    </source>
</evidence>
<dbReference type="RefSeq" id="WP_219536606.1">
    <property type="nucleotide sequence ID" value="NZ_JAHKRM010000031.1"/>
</dbReference>
<evidence type="ECO:0000313" key="2">
    <source>
        <dbReference type="Proteomes" id="UP001597097"/>
    </source>
</evidence>
<comment type="caution">
    <text evidence="1">The sequence shown here is derived from an EMBL/GenBank/DDBJ whole genome shotgun (WGS) entry which is preliminary data.</text>
</comment>
<protein>
    <submittedName>
        <fullName evidence="1">Uncharacterized protein</fullName>
    </submittedName>
</protein>
<keyword evidence="2" id="KW-1185">Reference proteome</keyword>
<name>A0ABW4GW39_9ACTN</name>
<dbReference type="EMBL" id="JBHUCM010000070">
    <property type="protein sequence ID" value="MFD1546987.1"/>
    <property type="molecule type" value="Genomic_DNA"/>
</dbReference>